<evidence type="ECO:0000259" key="1">
    <source>
        <dbReference type="Pfam" id="PF03992"/>
    </source>
</evidence>
<dbReference type="EMBL" id="SSFO01000070">
    <property type="protein sequence ID" value="TXI34393.1"/>
    <property type="molecule type" value="Genomic_DNA"/>
</dbReference>
<protein>
    <recommendedName>
        <fullName evidence="1">ABM domain-containing protein</fullName>
    </recommendedName>
</protein>
<dbReference type="Gene3D" id="3.30.70.100">
    <property type="match status" value="1"/>
</dbReference>
<evidence type="ECO:0000313" key="2">
    <source>
        <dbReference type="EMBL" id="TXI34393.1"/>
    </source>
</evidence>
<dbReference type="SUPFAM" id="SSF54909">
    <property type="entry name" value="Dimeric alpha+beta barrel"/>
    <property type="match status" value="1"/>
</dbReference>
<sequence>MKRTIVSLASCQAAAGQEEMLERRLGALLQCARADAACLGCELERQGQEWQLRGHWVSLQALEAHLQLPHMQVLGQLVSDGLVRRLQMSLTPVISRSPGG</sequence>
<dbReference type="InterPro" id="IPR007138">
    <property type="entry name" value="ABM_dom"/>
</dbReference>
<dbReference type="AlphaFoldDB" id="A0A5C7WBC0"/>
<organism evidence="2 3">
    <name type="scientific">Aquipseudomonas alcaligenes</name>
    <name type="common">Pseudomonas alcaligenes</name>
    <dbReference type="NCBI Taxonomy" id="43263"/>
    <lineage>
        <taxon>Bacteria</taxon>
        <taxon>Pseudomonadati</taxon>
        <taxon>Pseudomonadota</taxon>
        <taxon>Gammaproteobacteria</taxon>
        <taxon>Pseudomonadales</taxon>
        <taxon>Pseudomonadaceae</taxon>
        <taxon>Aquipseudomonas</taxon>
    </lineage>
</organism>
<comment type="caution">
    <text evidence="2">The sequence shown here is derived from an EMBL/GenBank/DDBJ whole genome shotgun (WGS) entry which is preliminary data.</text>
</comment>
<feature type="domain" description="ABM" evidence="1">
    <location>
        <begin position="5"/>
        <end position="72"/>
    </location>
</feature>
<dbReference type="Pfam" id="PF03992">
    <property type="entry name" value="ABM"/>
    <property type="match status" value="1"/>
</dbReference>
<name>A0A5C7WBC0_AQUAC</name>
<proteinExistence type="predicted"/>
<dbReference type="Proteomes" id="UP000321110">
    <property type="component" value="Unassembled WGS sequence"/>
</dbReference>
<accession>A0A5C7WBC0</accession>
<evidence type="ECO:0000313" key="3">
    <source>
        <dbReference type="Proteomes" id="UP000321110"/>
    </source>
</evidence>
<dbReference type="InterPro" id="IPR011008">
    <property type="entry name" value="Dimeric_a/b-barrel"/>
</dbReference>
<reference evidence="2 3" key="1">
    <citation type="submission" date="2018-09" db="EMBL/GenBank/DDBJ databases">
        <title>Metagenome Assembled Genomes from an Advanced Water Purification Facility.</title>
        <authorList>
            <person name="Stamps B.W."/>
            <person name="Spear J.R."/>
        </authorList>
    </citation>
    <scope>NUCLEOTIDE SEQUENCE [LARGE SCALE GENOMIC DNA]</scope>
    <source>
        <strain evidence="2">Bin_52_1</strain>
    </source>
</reference>
<gene>
    <name evidence="2" type="ORF">E6Q69_04325</name>
</gene>